<protein>
    <submittedName>
        <fullName evidence="1">Uncharacterized protein</fullName>
    </submittedName>
</protein>
<evidence type="ECO:0000313" key="1">
    <source>
        <dbReference type="EMBL" id="ODQ83090.1"/>
    </source>
</evidence>
<name>A0A1E3QZJ0_9ASCO</name>
<dbReference type="GO" id="GO:0000372">
    <property type="term" value="P:Group I intron splicing"/>
    <property type="evidence" value="ECO:0007669"/>
    <property type="project" value="InterPro"/>
</dbReference>
<gene>
    <name evidence="1" type="ORF">BABINDRAFT_80759</name>
</gene>
<organism evidence="1 2">
    <name type="scientific">Babjeviella inositovora NRRL Y-12698</name>
    <dbReference type="NCBI Taxonomy" id="984486"/>
    <lineage>
        <taxon>Eukaryota</taxon>
        <taxon>Fungi</taxon>
        <taxon>Dikarya</taxon>
        <taxon>Ascomycota</taxon>
        <taxon>Saccharomycotina</taxon>
        <taxon>Pichiomycetes</taxon>
        <taxon>Serinales incertae sedis</taxon>
        <taxon>Babjeviella</taxon>
    </lineage>
</organism>
<dbReference type="GeneID" id="30150582"/>
<dbReference type="RefSeq" id="XP_018988418.1">
    <property type="nucleotide sequence ID" value="XM_019132729.1"/>
</dbReference>
<sequence length="715" mass="82614">MLKPRGFLFIRNVLLTIQTSRRLAKLLDSSPIRDALTNAGFDFEEPSAAVPPPKLTKKKLRKTATELQKSFNHILSTSTIVPTSQPEQVKRRKLMSFRSQAVKTMTEPEFLRLLQRLNRNKDYVGVFQACRAFQRYAKGLSPQVYREILATLPYISRSPHPEYATLMRERLLEFAYNIVIELAIAAPQHITNDLFLPLLKVLDSRTCNWASIQNFDSFLEQLDRIIHNSHVQPIGLDFYVLLKNAHLLFFKASRQYEQAVDYLFQELVDGQAPLVLLPSTIVDLIQASIGKKDYSRSVRLFELAQGSGVTVPDRVWHDSFSAGLDNLSFVIVKYIYDCQIKNSTGGVFSGVLSVLAYGRMLELFSKNQEVDATIDLVEHITTSHRRDYETDEDVFLSRANARYIIDSYCHRNFRLSEIWTIVEAFLLQDSAYTHNELTIDDLDTVVRSFRLYDYQNRHRELYSLQMIDGMIEETFHSIRLEKSMRLFVQVVLRILHQSVNLSGFIYGFAKLQSLLLNPDAKASMDILYHPDNLRVLFHKIGMSNASKLSGYYLFKLCLKNGIVVSPEMYQGLLRSQMVGKPNWRFIFMYLYEYLKAFGTPLSHEMFSTMETLIKVTNNQSLAQLLEDLSKSTILQESPVVLKTAFMNINQYYTRDSTLVTKDIDLVDFMNIVNSSERVTESAFLNDFIPAQYRGKVEFPVKTVFGKLYHYVYRFK</sequence>
<evidence type="ECO:0000313" key="2">
    <source>
        <dbReference type="Proteomes" id="UP000094336"/>
    </source>
</evidence>
<accession>A0A1E3QZJ0</accession>
<dbReference type="GO" id="GO:1990904">
    <property type="term" value="C:ribonucleoprotein complex"/>
    <property type="evidence" value="ECO:0007669"/>
    <property type="project" value="InterPro"/>
</dbReference>
<keyword evidence="2" id="KW-1185">Reference proteome</keyword>
<dbReference type="Proteomes" id="UP000094336">
    <property type="component" value="Unassembled WGS sequence"/>
</dbReference>
<proteinExistence type="predicted"/>
<dbReference type="Pfam" id="PF13762">
    <property type="entry name" value="MNE1"/>
    <property type="match status" value="1"/>
</dbReference>
<reference evidence="2" key="1">
    <citation type="submission" date="2016-05" db="EMBL/GenBank/DDBJ databases">
        <title>Comparative genomics of biotechnologically important yeasts.</title>
        <authorList>
            <consortium name="DOE Joint Genome Institute"/>
            <person name="Riley R."/>
            <person name="Haridas S."/>
            <person name="Wolfe K.H."/>
            <person name="Lopes M.R."/>
            <person name="Hittinger C.T."/>
            <person name="Goker M."/>
            <person name="Salamov A."/>
            <person name="Wisecaver J."/>
            <person name="Long T.M."/>
            <person name="Aerts A.L."/>
            <person name="Barry K."/>
            <person name="Choi C."/>
            <person name="Clum A."/>
            <person name="Coughlan A.Y."/>
            <person name="Deshpande S."/>
            <person name="Douglass A.P."/>
            <person name="Hanson S.J."/>
            <person name="Klenk H.-P."/>
            <person name="Labutti K."/>
            <person name="Lapidus A."/>
            <person name="Lindquist E."/>
            <person name="Lipzen A."/>
            <person name="Meier-Kolthoff J.P."/>
            <person name="Ohm R.A."/>
            <person name="Otillar R.P."/>
            <person name="Pangilinan J."/>
            <person name="Peng Y."/>
            <person name="Rokas A."/>
            <person name="Rosa C.A."/>
            <person name="Scheuner C."/>
            <person name="Sibirny A.A."/>
            <person name="Slot J.C."/>
            <person name="Stielow J.B."/>
            <person name="Sun H."/>
            <person name="Kurtzman C.P."/>
            <person name="Blackwell M."/>
            <person name="Grigoriev I.V."/>
            <person name="Jeffries T.W."/>
        </authorList>
    </citation>
    <scope>NUCLEOTIDE SEQUENCE [LARGE SCALE GENOMIC DNA]</scope>
    <source>
        <strain evidence="2">NRRL Y-12698</strain>
    </source>
</reference>
<dbReference type="EMBL" id="KV454426">
    <property type="protein sequence ID" value="ODQ83090.1"/>
    <property type="molecule type" value="Genomic_DNA"/>
</dbReference>
<dbReference type="AlphaFoldDB" id="A0A1E3QZJ0"/>
<dbReference type="InterPro" id="IPR025694">
    <property type="entry name" value="MNE1"/>
</dbReference>